<protein>
    <submittedName>
        <fullName evidence="3">Terminase</fullName>
    </submittedName>
</protein>
<dbReference type="InterPro" id="IPR027417">
    <property type="entry name" value="P-loop_NTPase"/>
</dbReference>
<dbReference type="EMBL" id="NAFI01000137">
    <property type="protein sequence ID" value="OSJ17945.1"/>
    <property type="molecule type" value="Genomic_DNA"/>
</dbReference>
<name>A0A1X3G5L3_9BRAD</name>
<dbReference type="Gene3D" id="3.30.420.240">
    <property type="match status" value="1"/>
</dbReference>
<evidence type="ECO:0000256" key="1">
    <source>
        <dbReference type="ARBA" id="ARBA00022612"/>
    </source>
</evidence>
<dbReference type="InterPro" id="IPR006517">
    <property type="entry name" value="Phage_terminase_lsu-like_C"/>
</dbReference>
<dbReference type="InterPro" id="IPR035421">
    <property type="entry name" value="Terminase_6C"/>
</dbReference>
<dbReference type="Pfam" id="PF17289">
    <property type="entry name" value="Terminase_6C"/>
    <property type="match status" value="1"/>
</dbReference>
<dbReference type="AlphaFoldDB" id="A0A1X3G5L3"/>
<sequence>MMPVLAALLRTDVRYFIHRAFATVFPGSDYLANWHIDAIAHQLMRVYGGDCPRLLINQPPRSLKSLSVSVAFVAWWLGHDPSRRIIVVSYASELSAELHRQFRMVIESGWYQELFPAMRPAKDTGTELVTTAGGSRYATTVGGTLTGRGADLIIIDDPLKAEEAMSESARNRVTDWFGGTLVSRLNDKEDGRIVVVMQRLHEDDLAGHLLQAGGWHHLDLPAIAIEDSDIAIGHDRLFRRRTGDLLHPRRESKPVLERIKAEIGSLQFSAQYQQRPVPLEGNLIKRAWFRWFDRLPPAGTSDYVVQSWDTAMMTGKANDYSVCTTWRMIKNDYYLVDLYRGRHQYPDLRRAVVALAIRYHADAVLVEDAGPGIAMLQDLQRNTPTGMPRPIGIKPEGSKADRMAAQSFRIEAGQVHLPAEAPWLDDYLLELLAFPHGKHDDQVDSTSQFLKWAGNHPMFDDIELNIISVGREGYGYGFP</sequence>
<feature type="domain" description="Terminase large subunit gp17-like C-terminal" evidence="2">
    <location>
        <begin position="307"/>
        <end position="450"/>
    </location>
</feature>
<accession>A0A1X3G5L3</accession>
<comment type="caution">
    <text evidence="3">The sequence shown here is derived from an EMBL/GenBank/DDBJ whole genome shotgun (WGS) entry which is preliminary data.</text>
</comment>
<proteinExistence type="predicted"/>
<dbReference type="NCBIfam" id="TIGR01630">
    <property type="entry name" value="psiM2_ORF9"/>
    <property type="match status" value="1"/>
</dbReference>
<gene>
    <name evidence="3" type="ORF">BSZ18_03385</name>
</gene>
<dbReference type="Proteomes" id="UP000193553">
    <property type="component" value="Unassembled WGS sequence"/>
</dbReference>
<dbReference type="Gene3D" id="3.40.50.300">
    <property type="entry name" value="P-loop containing nucleotide triphosphate hydrolases"/>
    <property type="match status" value="1"/>
</dbReference>
<keyword evidence="1" id="KW-1188">Viral release from host cell</keyword>
<evidence type="ECO:0000313" key="3">
    <source>
        <dbReference type="EMBL" id="OSJ17945.1"/>
    </source>
</evidence>
<evidence type="ECO:0000313" key="4">
    <source>
        <dbReference type="Proteomes" id="UP000193553"/>
    </source>
</evidence>
<evidence type="ECO:0000259" key="2">
    <source>
        <dbReference type="Pfam" id="PF17289"/>
    </source>
</evidence>
<dbReference type="RefSeq" id="WP_085359866.1">
    <property type="nucleotide sequence ID" value="NZ_NAFD01000142.1"/>
</dbReference>
<reference evidence="3 4" key="1">
    <citation type="submission" date="2017-03" db="EMBL/GenBank/DDBJ databases">
        <title>Whole genome sequences of fourteen strains of Bradyrhizobium canariense and one strain of Bradyrhizobium japonicum isolated from Lupinus (Papilionoideae: Genisteae) species in Algeria.</title>
        <authorList>
            <person name="Crovadore J."/>
            <person name="Chekireb D."/>
            <person name="Brachmann A."/>
            <person name="Chablais R."/>
            <person name="Cochard B."/>
            <person name="Lefort F."/>
        </authorList>
    </citation>
    <scope>NUCLEOTIDE SEQUENCE [LARGE SCALE GENOMIC DNA]</scope>
    <source>
        <strain evidence="3 4">UBMA195</strain>
    </source>
</reference>
<dbReference type="OrthoDB" id="9771580at2"/>
<organism evidence="3 4">
    <name type="scientific">Bradyrhizobium canariense</name>
    <dbReference type="NCBI Taxonomy" id="255045"/>
    <lineage>
        <taxon>Bacteria</taxon>
        <taxon>Pseudomonadati</taxon>
        <taxon>Pseudomonadota</taxon>
        <taxon>Alphaproteobacteria</taxon>
        <taxon>Hyphomicrobiales</taxon>
        <taxon>Nitrobacteraceae</taxon>
        <taxon>Bradyrhizobium</taxon>
    </lineage>
</organism>